<name>H9MFH1_9ARAC</name>
<evidence type="ECO:0000256" key="6">
    <source>
        <dbReference type="ARBA" id="ARBA00022660"/>
    </source>
</evidence>
<evidence type="ECO:0000259" key="20">
    <source>
        <dbReference type="PROSITE" id="PS50857"/>
    </source>
</evidence>
<dbReference type="InterPro" id="IPR034210">
    <property type="entry name" value="CcO_II_C"/>
</dbReference>
<dbReference type="InterPro" id="IPR002429">
    <property type="entry name" value="CcO_II-like_C"/>
</dbReference>
<evidence type="ECO:0000256" key="4">
    <source>
        <dbReference type="ARBA" id="ARBA00015946"/>
    </source>
</evidence>
<protein>
    <recommendedName>
        <fullName evidence="4 18">Cytochrome c oxidase subunit 2</fullName>
    </recommendedName>
</protein>
<sequence>MMHWKQFSFQSSSSPYMDMLDIFNDYCMMMCSSIMILITYMMFSNKISQSIDYLTLGFNTLELLWALVPILILIIIAIPSLWILYLLDEDSSPIMTIKIIGSQWFWTYEYPDFNNITFDSYMKSWENKWDFRLLDVDNRLILPTQAKIRLLITANDVIHAWTIPSLGVKVDAVPGRLNQTFLFMDKLGLYFGQCSEICGINHSFMPICVEGQSSTSFLNWIFNY</sequence>
<keyword evidence="9 18" id="KW-0999">Mitochondrion inner membrane</keyword>
<comment type="cofactor">
    <cofactor evidence="18">
        <name>Cu cation</name>
        <dbReference type="ChEBI" id="CHEBI:23378"/>
    </cofactor>
    <text evidence="18">Binds a copper A center.</text>
</comment>
<gene>
    <name evidence="22" type="primary">COX2</name>
</gene>
<dbReference type="PROSITE" id="PS00078">
    <property type="entry name" value="COX2"/>
    <property type="match status" value="1"/>
</dbReference>
<dbReference type="GO" id="GO:0004129">
    <property type="term" value="F:cytochrome-c oxidase activity"/>
    <property type="evidence" value="ECO:0007669"/>
    <property type="project" value="UniProtKB-EC"/>
</dbReference>
<dbReference type="Gene3D" id="2.60.40.420">
    <property type="entry name" value="Cupredoxins - blue copper proteins"/>
    <property type="match status" value="1"/>
</dbReference>
<proteinExistence type="inferred from homology"/>
<geneLocation type="mitochondrion" evidence="22"/>
<evidence type="ECO:0000256" key="15">
    <source>
        <dbReference type="ARBA" id="ARBA00023128"/>
    </source>
</evidence>
<keyword evidence="11" id="KW-1278">Translocase</keyword>
<dbReference type="FunFam" id="2.60.40.420:FF:000001">
    <property type="entry name" value="Cytochrome c oxidase subunit 2"/>
    <property type="match status" value="1"/>
</dbReference>
<dbReference type="AlphaFoldDB" id="H9MFH1"/>
<feature type="domain" description="Cytochrome oxidase subunit II copper A binding" evidence="20">
    <location>
        <begin position="92"/>
        <end position="223"/>
    </location>
</feature>
<dbReference type="PROSITE" id="PS50999">
    <property type="entry name" value="COX2_TM"/>
    <property type="match status" value="1"/>
</dbReference>
<evidence type="ECO:0000313" key="22">
    <source>
        <dbReference type="EMBL" id="AEX37716.1"/>
    </source>
</evidence>
<evidence type="ECO:0000256" key="7">
    <source>
        <dbReference type="ARBA" id="ARBA00022692"/>
    </source>
</evidence>
<comment type="subcellular location">
    <subcellularLocation>
        <location evidence="1 18">Mitochondrion inner membrane</location>
        <topology evidence="1 18">Multi-pass membrane protein</topology>
    </subcellularLocation>
</comment>
<feature type="domain" description="Cytochrome oxidase subunit II transmembrane region profile" evidence="21">
    <location>
        <begin position="1"/>
        <end position="91"/>
    </location>
</feature>
<evidence type="ECO:0000256" key="16">
    <source>
        <dbReference type="ARBA" id="ARBA00023136"/>
    </source>
</evidence>
<evidence type="ECO:0000256" key="9">
    <source>
        <dbReference type="ARBA" id="ARBA00022792"/>
    </source>
</evidence>
<dbReference type="EMBL" id="JQ040543">
    <property type="protein sequence ID" value="AEX37716.1"/>
    <property type="molecule type" value="Genomic_DNA"/>
</dbReference>
<dbReference type="GO" id="GO:0005743">
    <property type="term" value="C:mitochondrial inner membrane"/>
    <property type="evidence" value="ECO:0007669"/>
    <property type="project" value="UniProtKB-SubCell"/>
</dbReference>
<feature type="transmembrane region" description="Helical" evidence="19">
    <location>
        <begin position="63"/>
        <end position="87"/>
    </location>
</feature>
<comment type="function">
    <text evidence="18">Component of the cytochrome c oxidase, the last enzyme in the mitochondrial electron transport chain which drives oxidative phosphorylation. The respiratory chain contains 3 multisubunit complexes succinate dehydrogenase (complex II, CII), ubiquinol-cytochrome c oxidoreductase (cytochrome b-c1 complex, complex III, CIII) and cytochrome c oxidase (complex IV, CIV), that cooperate to transfer electrons derived from NADH and succinate to molecular oxygen, creating an electrochemical gradient over the inner membrane that drives transmembrane transport and the ATP synthase. Cytochrome c oxidase is the component of the respiratory chain that catalyzes the reduction of oxygen to water. Electrons originating from reduced cytochrome c in the intermembrane space (IMS) are transferred via the dinuclear copper A center (CU(A)) of subunit 2 and heme A of subunit 1 to the active site in subunit 1, a binuclear center (BNC) formed by heme A3 and copper B (CU(B)). The BNC reduces molecular oxygen to 2 water molecules using 4 electrons from cytochrome c in the IMS and 4 protons from the mitochondrial matrix.</text>
</comment>
<dbReference type="Gene3D" id="1.10.287.90">
    <property type="match status" value="1"/>
</dbReference>
<dbReference type="Pfam" id="PF00116">
    <property type="entry name" value="COX2"/>
    <property type="match status" value="1"/>
</dbReference>
<dbReference type="SUPFAM" id="SSF81464">
    <property type="entry name" value="Cytochrome c oxidase subunit II-like, transmembrane region"/>
    <property type="match status" value="1"/>
</dbReference>
<keyword evidence="8 18" id="KW-0479">Metal-binding</keyword>
<evidence type="ECO:0000256" key="17">
    <source>
        <dbReference type="ARBA" id="ARBA00049512"/>
    </source>
</evidence>
<keyword evidence="14 18" id="KW-0186">Copper</keyword>
<evidence type="ECO:0000256" key="3">
    <source>
        <dbReference type="ARBA" id="ARBA00011164"/>
    </source>
</evidence>
<dbReference type="PRINTS" id="PR01166">
    <property type="entry name" value="CYCOXIDASEII"/>
</dbReference>
<evidence type="ECO:0000256" key="12">
    <source>
        <dbReference type="ARBA" id="ARBA00022982"/>
    </source>
</evidence>
<comment type="similarity">
    <text evidence="2 18">Belongs to the cytochrome c oxidase subunit 2 family.</text>
</comment>
<dbReference type="InterPro" id="IPR011759">
    <property type="entry name" value="Cyt_c_oxidase_su2_TM_dom"/>
</dbReference>
<dbReference type="SUPFAM" id="SSF49503">
    <property type="entry name" value="Cupredoxins"/>
    <property type="match status" value="1"/>
</dbReference>
<evidence type="ECO:0000259" key="21">
    <source>
        <dbReference type="PROSITE" id="PS50999"/>
    </source>
</evidence>
<evidence type="ECO:0000256" key="2">
    <source>
        <dbReference type="ARBA" id="ARBA00007866"/>
    </source>
</evidence>
<dbReference type="GO" id="GO:0005507">
    <property type="term" value="F:copper ion binding"/>
    <property type="evidence" value="ECO:0007669"/>
    <property type="project" value="InterPro"/>
</dbReference>
<evidence type="ECO:0000256" key="8">
    <source>
        <dbReference type="ARBA" id="ARBA00022723"/>
    </source>
</evidence>
<dbReference type="GeneID" id="12354349"/>
<keyword evidence="12 18" id="KW-0249">Electron transport</keyword>
<evidence type="ECO:0000256" key="18">
    <source>
        <dbReference type="RuleBase" id="RU000457"/>
    </source>
</evidence>
<keyword evidence="10" id="KW-0460">Magnesium</keyword>
<feature type="transmembrane region" description="Helical" evidence="19">
    <location>
        <begin position="21"/>
        <end position="43"/>
    </location>
</feature>
<accession>H9MFH1</accession>
<dbReference type="PANTHER" id="PTHR22888:SF9">
    <property type="entry name" value="CYTOCHROME C OXIDASE SUBUNIT 2"/>
    <property type="match status" value="1"/>
</dbReference>
<dbReference type="InterPro" id="IPR008972">
    <property type="entry name" value="Cupredoxin"/>
</dbReference>
<dbReference type="InterPro" id="IPR036257">
    <property type="entry name" value="Cyt_c_oxidase_su2_TM_sf"/>
</dbReference>
<dbReference type="GO" id="GO:0042773">
    <property type="term" value="P:ATP synthesis coupled electron transport"/>
    <property type="evidence" value="ECO:0007669"/>
    <property type="project" value="TreeGrafter"/>
</dbReference>
<comment type="subunit">
    <text evidence="3">Component of the cytochrome c oxidase (complex IV, CIV), a multisubunit enzyme composed of a catalytic core of 3 subunits and several supernumerary subunits. The complex exists as a monomer or a dimer and forms supercomplexes (SCs) in the inner mitochondrial membrane with ubiquinol-cytochrome c oxidoreductase (cytochrome b-c1 complex, complex III, CIII).</text>
</comment>
<evidence type="ECO:0000256" key="10">
    <source>
        <dbReference type="ARBA" id="ARBA00022842"/>
    </source>
</evidence>
<keyword evidence="13 19" id="KW-1133">Transmembrane helix</keyword>
<evidence type="ECO:0000256" key="19">
    <source>
        <dbReference type="SAM" id="Phobius"/>
    </source>
</evidence>
<evidence type="ECO:0000256" key="5">
    <source>
        <dbReference type="ARBA" id="ARBA00022448"/>
    </source>
</evidence>
<comment type="catalytic activity">
    <reaction evidence="17">
        <text>4 Fe(II)-[cytochrome c] + O2 + 8 H(+)(in) = 4 Fe(III)-[cytochrome c] + 2 H2O + 4 H(+)(out)</text>
        <dbReference type="Rhea" id="RHEA:11436"/>
        <dbReference type="Rhea" id="RHEA-COMP:10350"/>
        <dbReference type="Rhea" id="RHEA-COMP:14399"/>
        <dbReference type="ChEBI" id="CHEBI:15377"/>
        <dbReference type="ChEBI" id="CHEBI:15378"/>
        <dbReference type="ChEBI" id="CHEBI:15379"/>
        <dbReference type="ChEBI" id="CHEBI:29033"/>
        <dbReference type="ChEBI" id="CHEBI:29034"/>
        <dbReference type="EC" id="7.1.1.9"/>
    </reaction>
    <physiologicalReaction direction="left-to-right" evidence="17">
        <dbReference type="Rhea" id="RHEA:11437"/>
    </physiologicalReaction>
</comment>
<dbReference type="InterPro" id="IPR045187">
    <property type="entry name" value="CcO_II"/>
</dbReference>
<dbReference type="InterPro" id="IPR001505">
    <property type="entry name" value="Copper_CuA"/>
</dbReference>
<organism evidence="22">
    <name type="scientific">Paratemnoides elongatus</name>
    <dbReference type="NCBI Taxonomy" id="51805"/>
    <lineage>
        <taxon>Eukaryota</taxon>
        <taxon>Metazoa</taxon>
        <taxon>Ecdysozoa</taxon>
        <taxon>Arthropoda</taxon>
        <taxon>Chelicerata</taxon>
        <taxon>Arachnida</taxon>
        <taxon>Pseudoscorpiones</taxon>
        <taxon>Cheliferoidea</taxon>
        <taxon>Atemnidae</taxon>
        <taxon>Paratemnoides</taxon>
    </lineage>
</organism>
<evidence type="ECO:0000256" key="14">
    <source>
        <dbReference type="ARBA" id="ARBA00023008"/>
    </source>
</evidence>
<keyword evidence="6 18" id="KW-0679">Respiratory chain</keyword>
<keyword evidence="16 18" id="KW-0472">Membrane</keyword>
<evidence type="ECO:0000256" key="13">
    <source>
        <dbReference type="ARBA" id="ARBA00022989"/>
    </source>
</evidence>
<evidence type="ECO:0000256" key="1">
    <source>
        <dbReference type="ARBA" id="ARBA00004448"/>
    </source>
</evidence>
<keyword evidence="7 18" id="KW-0812">Transmembrane</keyword>
<keyword evidence="15 18" id="KW-0496">Mitochondrion</keyword>
<reference evidence="22" key="1">
    <citation type="journal article" date="2012" name="BMC Evol. Biol.">
        <title>Pseudoscorpion mitochondria show rearranged genes and genome-wide reductions of RNA gene sizes and inferred structures, yet typical nucleotide composition bias.</title>
        <authorList>
            <person name="Ovchinnikov S."/>
            <person name="Masta S.E."/>
        </authorList>
    </citation>
    <scope>NUCLEOTIDE SEQUENCE</scope>
</reference>
<dbReference type="Pfam" id="PF02790">
    <property type="entry name" value="COX2_TM"/>
    <property type="match status" value="1"/>
</dbReference>
<dbReference type="CDD" id="cd13912">
    <property type="entry name" value="CcO_II_C"/>
    <property type="match status" value="1"/>
</dbReference>
<keyword evidence="5 18" id="KW-0813">Transport</keyword>
<dbReference type="CTD" id="4513"/>
<evidence type="ECO:0000256" key="11">
    <source>
        <dbReference type="ARBA" id="ARBA00022967"/>
    </source>
</evidence>
<dbReference type="PROSITE" id="PS50857">
    <property type="entry name" value="COX2_CUA"/>
    <property type="match status" value="1"/>
</dbReference>
<dbReference type="RefSeq" id="YP_006234158.1">
    <property type="nucleotide sequence ID" value="NC_017752.1"/>
</dbReference>
<dbReference type="PANTHER" id="PTHR22888">
    <property type="entry name" value="CYTOCHROME C OXIDASE, SUBUNIT II"/>
    <property type="match status" value="1"/>
</dbReference>